<comment type="caution">
    <text evidence="2">The sequence shown here is derived from an EMBL/GenBank/DDBJ whole genome shotgun (WGS) entry which is preliminary data.</text>
</comment>
<feature type="compositionally biased region" description="Pro residues" evidence="1">
    <location>
        <begin position="109"/>
        <end position="125"/>
    </location>
</feature>
<dbReference type="STRING" id="183478.A0A364MRJ7"/>
<evidence type="ECO:0000313" key="3">
    <source>
        <dbReference type="Proteomes" id="UP000249619"/>
    </source>
</evidence>
<feature type="compositionally biased region" description="Low complexity" evidence="1">
    <location>
        <begin position="9"/>
        <end position="19"/>
    </location>
</feature>
<feature type="compositionally biased region" description="Pro residues" evidence="1">
    <location>
        <begin position="73"/>
        <end position="86"/>
    </location>
</feature>
<sequence>MAKLKSSTRASRAANLVRARAARKNGNKGVSKTPSPAPPSRGPGRPRRKTSPAARAEPIQISSAEESSASSSPSPPPAPPPAPPARPAASSPLSRAAGLTPAARASRSSPPPRRPGPAPPVPPRPLFGASAAPAPFGAPSFQLRKGHWKSSEPLIGQFFEPLLPRPGFDLFTGKLLPKTPLPAASTTTAPPPTAFSFDWPSQPAPASALAQPKTKPTPAPAPQQQSAPPPPPTQRAHAPSTPSAPVPLPSELAPAPAPFPSSPIVASSPSELPQPSSGLAQTGGKRKRREAALPSAPEQGEGSDANTPSRPPQDLAPFGSGTPRGPPGAKRDVSCLGCVRSGLAGSSNGVCQDRAPGVGGRCFRCTAGKKCEPLPYGAILSSNAFLAELQNPGPPPSRLGALRTTVRTLLDLPGIDDAPAPAPAPAAEAVMEGMSFEARRARVKELLGELVDIWFQ</sequence>
<dbReference type="EMBL" id="QGDH01000358">
    <property type="protein sequence ID" value="RAR00574.1"/>
    <property type="molecule type" value="Genomic_DNA"/>
</dbReference>
<dbReference type="AlphaFoldDB" id="A0A364MRJ7"/>
<feature type="compositionally biased region" description="Low complexity" evidence="1">
    <location>
        <begin position="262"/>
        <end position="271"/>
    </location>
</feature>
<accession>A0A364MRJ7</accession>
<name>A0A364MRJ7_STELY</name>
<keyword evidence="3" id="KW-1185">Reference proteome</keyword>
<feature type="compositionally biased region" description="Low complexity" evidence="1">
    <location>
        <begin position="87"/>
        <end position="108"/>
    </location>
</feature>
<feature type="region of interest" description="Disordered" evidence="1">
    <location>
        <begin position="159"/>
        <end position="330"/>
    </location>
</feature>
<feature type="compositionally biased region" description="Low complexity" evidence="1">
    <location>
        <begin position="62"/>
        <end position="72"/>
    </location>
</feature>
<dbReference type="Proteomes" id="UP000249619">
    <property type="component" value="Unassembled WGS sequence"/>
</dbReference>
<evidence type="ECO:0000256" key="1">
    <source>
        <dbReference type="SAM" id="MobiDB-lite"/>
    </source>
</evidence>
<reference evidence="3" key="1">
    <citation type="submission" date="2018-05" db="EMBL/GenBank/DDBJ databases">
        <title>Draft genome sequence of Stemphylium lycopersici strain CIDEFI 213.</title>
        <authorList>
            <person name="Medina R."/>
            <person name="Franco M.E.E."/>
            <person name="Lucentini C.G."/>
            <person name="Saparrat M.C.N."/>
            <person name="Balatti P.A."/>
        </authorList>
    </citation>
    <scope>NUCLEOTIDE SEQUENCE [LARGE SCALE GENOMIC DNA]</scope>
    <source>
        <strain evidence="3">CIDEFI 213</strain>
    </source>
</reference>
<dbReference type="OrthoDB" id="3798008at2759"/>
<gene>
    <name evidence="2" type="ORF">DDE83_009090</name>
</gene>
<feature type="region of interest" description="Disordered" evidence="1">
    <location>
        <begin position="1"/>
        <end position="141"/>
    </location>
</feature>
<proteinExistence type="predicted"/>
<organism evidence="2 3">
    <name type="scientific">Stemphylium lycopersici</name>
    <name type="common">Tomato gray leaf spot disease fungus</name>
    <name type="synonym">Thyrospora lycopersici</name>
    <dbReference type="NCBI Taxonomy" id="183478"/>
    <lineage>
        <taxon>Eukaryota</taxon>
        <taxon>Fungi</taxon>
        <taxon>Dikarya</taxon>
        <taxon>Ascomycota</taxon>
        <taxon>Pezizomycotina</taxon>
        <taxon>Dothideomycetes</taxon>
        <taxon>Pleosporomycetidae</taxon>
        <taxon>Pleosporales</taxon>
        <taxon>Pleosporineae</taxon>
        <taxon>Pleosporaceae</taxon>
        <taxon>Stemphylium</taxon>
    </lineage>
</organism>
<feature type="compositionally biased region" description="Pro residues" evidence="1">
    <location>
        <begin position="215"/>
        <end position="233"/>
    </location>
</feature>
<feature type="compositionally biased region" description="Low complexity" evidence="1">
    <location>
        <begin position="127"/>
        <end position="141"/>
    </location>
</feature>
<feature type="compositionally biased region" description="Low complexity" evidence="1">
    <location>
        <begin position="170"/>
        <end position="214"/>
    </location>
</feature>
<protein>
    <submittedName>
        <fullName evidence="2">Uncharacterized protein</fullName>
    </submittedName>
</protein>
<evidence type="ECO:0000313" key="2">
    <source>
        <dbReference type="EMBL" id="RAR00574.1"/>
    </source>
</evidence>